<comment type="caution">
    <text evidence="3">The sequence shown here is derived from an EMBL/GenBank/DDBJ whole genome shotgun (WGS) entry which is preliminary data.</text>
</comment>
<gene>
    <name evidence="3" type="ORF">IFR04_014955</name>
</gene>
<dbReference type="AlphaFoldDB" id="A0A8H7T3Z4"/>
<feature type="compositionally biased region" description="Low complexity" evidence="1">
    <location>
        <begin position="302"/>
        <end position="319"/>
    </location>
</feature>
<dbReference type="PANTHER" id="PTHR24148:SF73">
    <property type="entry name" value="HET DOMAIN PROTEIN (AFU_ORTHOLOGUE AFUA_8G01020)"/>
    <property type="match status" value="1"/>
</dbReference>
<feature type="region of interest" description="Disordered" evidence="1">
    <location>
        <begin position="300"/>
        <end position="320"/>
    </location>
</feature>
<evidence type="ECO:0000313" key="3">
    <source>
        <dbReference type="EMBL" id="KAG4411917.1"/>
    </source>
</evidence>
<feature type="domain" description="Heterokaryon incompatibility" evidence="2">
    <location>
        <begin position="53"/>
        <end position="173"/>
    </location>
</feature>
<reference evidence="3" key="1">
    <citation type="submission" date="2021-02" db="EMBL/GenBank/DDBJ databases">
        <title>Genome sequence Cadophora malorum strain M34.</title>
        <authorList>
            <person name="Stefanovic E."/>
            <person name="Vu D."/>
            <person name="Scully C."/>
            <person name="Dijksterhuis J."/>
            <person name="Roader J."/>
            <person name="Houbraken J."/>
        </authorList>
    </citation>
    <scope>NUCLEOTIDE SEQUENCE</scope>
    <source>
        <strain evidence="3">M34</strain>
    </source>
</reference>
<organism evidence="3 4">
    <name type="scientific">Cadophora malorum</name>
    <dbReference type="NCBI Taxonomy" id="108018"/>
    <lineage>
        <taxon>Eukaryota</taxon>
        <taxon>Fungi</taxon>
        <taxon>Dikarya</taxon>
        <taxon>Ascomycota</taxon>
        <taxon>Pezizomycotina</taxon>
        <taxon>Leotiomycetes</taxon>
        <taxon>Helotiales</taxon>
        <taxon>Ploettnerulaceae</taxon>
        <taxon>Cadophora</taxon>
    </lineage>
</organism>
<keyword evidence="4" id="KW-1185">Reference proteome</keyword>
<accession>A0A8H7T3Z4</accession>
<dbReference type="PANTHER" id="PTHR24148">
    <property type="entry name" value="ANKYRIN REPEAT DOMAIN-CONTAINING PROTEIN 39 HOMOLOG-RELATED"/>
    <property type="match status" value="1"/>
</dbReference>
<dbReference type="Pfam" id="PF26639">
    <property type="entry name" value="Het-6_barrel"/>
    <property type="match status" value="1"/>
</dbReference>
<protein>
    <recommendedName>
        <fullName evidence="2">Heterokaryon incompatibility domain-containing protein</fullName>
    </recommendedName>
</protein>
<evidence type="ECO:0000313" key="4">
    <source>
        <dbReference type="Proteomes" id="UP000664132"/>
    </source>
</evidence>
<dbReference type="Pfam" id="PF06985">
    <property type="entry name" value="HET"/>
    <property type="match status" value="1"/>
</dbReference>
<dbReference type="Proteomes" id="UP000664132">
    <property type="component" value="Unassembled WGS sequence"/>
</dbReference>
<dbReference type="OrthoDB" id="2157530at2759"/>
<dbReference type="InterPro" id="IPR052895">
    <property type="entry name" value="HetReg/Transcr_Mod"/>
</dbReference>
<dbReference type="EMBL" id="JAFJYH010000428">
    <property type="protein sequence ID" value="KAG4411917.1"/>
    <property type="molecule type" value="Genomic_DNA"/>
</dbReference>
<name>A0A8H7T3Z4_9HELO</name>
<evidence type="ECO:0000259" key="2">
    <source>
        <dbReference type="Pfam" id="PF06985"/>
    </source>
</evidence>
<sequence length="726" mass="80765">MDVDWPAFTPLISETSFRLLKLVALQESGKDAALEIRLGLLLCSFDLKNCPEYHALSYTWGKPLYSSIECIEEEDVQPQDPIYVALGNAESGQESKSEEIDTDWKAFSVSENLWDALVQLASSGYMDRWLWIDAACIDQRNVVEKGMQVAMMGEIYSNASQVIVWLGSDTSDLEDFLWLNKDFLNGIGLYIQEFGVEDLMQQTPFNQKLLEFLKLNPPCGDWVFCWQKSVDPVSRGSADIFEASIPWYNVDTLSRLLRVLGWQPMVGLSAAKAFGRTIGDETIRISVIVDRLKDTVERGAVARQSAPAPPATSSGPRSPDQTVFEVTDFYSSLQKLLLDTRPYSATDSRDKIFGVLGIAQKALPSDMAMPLTPDYSSGSTAQDIFTSVAKLLLEKLPKLSNLSHVEDKGSRRVAGLPSWVPDYTNTLMPVPLTFIRGEHEFNCCPEGDTTETRTIIDGSSLRLDGAVFDRVSEVGTPMWDIIKSSDINSCLKLCESIKQPYLDTCQDTGEVLWRTMIANSHNSESAPDNMGAAFIMWARNRLATNLTPEIMVRDDTGAITSNVRLNEAQLRHQLKALQALHDTSTGKLSLPTVDEVLASAREMHHFKIQDFISQGNNILDPNDPFPTAAEQLNRVERHAAAFHTALSPTMPFRRLYLTEQGYLGLGPESTVVGDQVFMLHSAQVPFVLRGNGDGSFEFIGETYVHGFMDGRMAEELEGKMGQICIR</sequence>
<proteinExistence type="predicted"/>
<dbReference type="InterPro" id="IPR010730">
    <property type="entry name" value="HET"/>
</dbReference>
<evidence type="ECO:0000256" key="1">
    <source>
        <dbReference type="SAM" id="MobiDB-lite"/>
    </source>
</evidence>